<dbReference type="EMBL" id="BSOW01000005">
    <property type="protein sequence ID" value="GLR85081.1"/>
    <property type="molecule type" value="Genomic_DNA"/>
</dbReference>
<evidence type="ECO:0000313" key="2">
    <source>
        <dbReference type="Proteomes" id="UP001156905"/>
    </source>
</evidence>
<evidence type="ECO:0000313" key="1">
    <source>
        <dbReference type="EMBL" id="GLR85081.1"/>
    </source>
</evidence>
<accession>A0ABQ6AV36</accession>
<organism evidence="1 2">
    <name type="scientific">Bradyrhizobium iriomotense</name>
    <dbReference type="NCBI Taxonomy" id="441950"/>
    <lineage>
        <taxon>Bacteria</taxon>
        <taxon>Pseudomonadati</taxon>
        <taxon>Pseudomonadota</taxon>
        <taxon>Alphaproteobacteria</taxon>
        <taxon>Hyphomicrobiales</taxon>
        <taxon>Nitrobacteraceae</taxon>
        <taxon>Bradyrhizobium</taxon>
    </lineage>
</organism>
<keyword evidence="2" id="KW-1185">Reference proteome</keyword>
<gene>
    <name evidence="1" type="ORF">GCM10007857_17910</name>
</gene>
<protein>
    <submittedName>
        <fullName evidence="1">Uncharacterized protein</fullName>
    </submittedName>
</protein>
<comment type="caution">
    <text evidence="1">The sequence shown here is derived from an EMBL/GenBank/DDBJ whole genome shotgun (WGS) entry which is preliminary data.</text>
</comment>
<dbReference type="RefSeq" id="WP_284263844.1">
    <property type="nucleotide sequence ID" value="NZ_BSOW01000005.1"/>
</dbReference>
<name>A0ABQ6AV36_9BRAD</name>
<reference evidence="2" key="1">
    <citation type="journal article" date="2019" name="Int. J. Syst. Evol. Microbiol.">
        <title>The Global Catalogue of Microorganisms (GCM) 10K type strain sequencing project: providing services to taxonomists for standard genome sequencing and annotation.</title>
        <authorList>
            <consortium name="The Broad Institute Genomics Platform"/>
            <consortium name="The Broad Institute Genome Sequencing Center for Infectious Disease"/>
            <person name="Wu L."/>
            <person name="Ma J."/>
        </authorList>
    </citation>
    <scope>NUCLEOTIDE SEQUENCE [LARGE SCALE GENOMIC DNA]</scope>
    <source>
        <strain evidence="2">NBRC 102520</strain>
    </source>
</reference>
<sequence length="148" mass="16098">MLQLHSFTSGHDQVVETMITLTHLSNLNRAIVAGQGSTSLYLALRRRGLVRIGFPSTFRLRKATCAIGLITVQESMDEFEIALAQVAPSLGIAASIAVLIKPSESGFAIKIRKKLEQLGFRIEAGVRCHQGLVLSARRQGLAQMERAA</sequence>
<dbReference type="Proteomes" id="UP001156905">
    <property type="component" value="Unassembled WGS sequence"/>
</dbReference>
<proteinExistence type="predicted"/>